<dbReference type="EMBL" id="UIDG01000555">
    <property type="protein sequence ID" value="SUS08161.1"/>
    <property type="molecule type" value="Genomic_DNA"/>
</dbReference>
<evidence type="ECO:0000256" key="1">
    <source>
        <dbReference type="SAM" id="MobiDB-lite"/>
    </source>
</evidence>
<feature type="region of interest" description="Disordered" evidence="1">
    <location>
        <begin position="42"/>
        <end position="64"/>
    </location>
</feature>
<name>A0A380TKF0_9ZZZZ</name>
<evidence type="ECO:0000313" key="2">
    <source>
        <dbReference type="EMBL" id="SUS08161.1"/>
    </source>
</evidence>
<reference evidence="2" key="1">
    <citation type="submission" date="2018-07" db="EMBL/GenBank/DDBJ databases">
        <authorList>
            <person name="Quirk P.G."/>
            <person name="Krulwich T.A."/>
        </authorList>
    </citation>
    <scope>NUCLEOTIDE SEQUENCE</scope>
</reference>
<organism evidence="2">
    <name type="scientific">metagenome</name>
    <dbReference type="NCBI Taxonomy" id="256318"/>
    <lineage>
        <taxon>unclassified sequences</taxon>
        <taxon>metagenomes</taxon>
    </lineage>
</organism>
<sequence length="64" mass="7270">MRNRMIATRMRCQAPTLLTRSREVPHFGPGLRAEDGLRLLDAPAQPPRHRLRQYVSDAGSSETQ</sequence>
<proteinExistence type="predicted"/>
<protein>
    <submittedName>
        <fullName evidence="2">Uncharacterized protein</fullName>
    </submittedName>
</protein>
<gene>
    <name evidence="2" type="ORF">DF3PB_5990001</name>
</gene>
<accession>A0A380TKF0</accession>
<dbReference type="AlphaFoldDB" id="A0A380TKF0"/>